<dbReference type="EMBL" id="LT799839">
    <property type="protein sequence ID" value="SLK17585.1"/>
    <property type="molecule type" value="Genomic_DNA"/>
</dbReference>
<dbReference type="Proteomes" id="UP000190476">
    <property type="component" value="Chromosome I"/>
</dbReference>
<accession>S6EQZ8</accession>
<dbReference type="AlphaFoldDB" id="S6EQZ8"/>
<organism evidence="1 2">
    <name type="scientific">Clostridium chauvoei JF4335</name>
    <dbReference type="NCBI Taxonomy" id="1351755"/>
    <lineage>
        <taxon>Bacteria</taxon>
        <taxon>Bacillati</taxon>
        <taxon>Bacillota</taxon>
        <taxon>Clostridia</taxon>
        <taxon>Eubacteriales</taxon>
        <taxon>Clostridiaceae</taxon>
        <taxon>Clostridium</taxon>
    </lineage>
</organism>
<name>S6EQZ8_9CLOT</name>
<dbReference type="STRING" id="1351755.CCH01_12770"/>
<evidence type="ECO:0000313" key="1">
    <source>
        <dbReference type="EMBL" id="SLK17585.1"/>
    </source>
</evidence>
<gene>
    <name evidence="1" type="ORF">CCH01_12770</name>
</gene>
<sequence>MKTEENWEKIESKIMSNMVKVKIDKNKKQQPIFKLYIKESEVEKYKFLKRPLLESKKISRGYNYEIPLRFFLPIFNNIKKEELKVDENSELEFLEFWDDFEEKYYAILKATPKFMKLWREENCPDIFKITINPKTLELKKDVAFRRLKPIKNILEE</sequence>
<evidence type="ECO:0000313" key="2">
    <source>
        <dbReference type="Proteomes" id="UP000190476"/>
    </source>
</evidence>
<keyword evidence="2" id="KW-1185">Reference proteome</keyword>
<protein>
    <submittedName>
        <fullName evidence="1">Uncharacterized protein</fullName>
    </submittedName>
</protein>
<reference evidence="2" key="1">
    <citation type="submission" date="2017-03" db="EMBL/GenBank/DDBJ databases">
        <authorList>
            <person name="Falquet L."/>
            <person name="Falquet L."/>
        </authorList>
    </citation>
    <scope>NUCLEOTIDE SEQUENCE [LARGE SCALE GENOMIC DNA]</scope>
</reference>
<proteinExistence type="predicted"/>